<reference evidence="4" key="1">
    <citation type="journal article" date="2021" name="J Fungi (Basel)">
        <title>Genomic and Metabolomic Analyses of the Marine Fungus Emericellopsis cladophorae: Insights into Saltwater Adaptability Mechanisms and Its Biosynthetic Potential.</title>
        <authorList>
            <person name="Goncalves M.F.M."/>
            <person name="Hilario S."/>
            <person name="Van de Peer Y."/>
            <person name="Esteves A.C."/>
            <person name="Alves A."/>
        </authorList>
    </citation>
    <scope>NUCLEOTIDE SEQUENCE</scope>
    <source>
        <strain evidence="4">MUM 19.33</strain>
    </source>
</reference>
<feature type="compositionally biased region" description="Polar residues" evidence="1">
    <location>
        <begin position="1216"/>
        <end position="1227"/>
    </location>
</feature>
<dbReference type="EMBL" id="JAGIXG020000009">
    <property type="protein sequence ID" value="KAI6783192.1"/>
    <property type="molecule type" value="Genomic_DNA"/>
</dbReference>
<dbReference type="GeneID" id="75827213"/>
<feature type="compositionally biased region" description="Basic and acidic residues" evidence="1">
    <location>
        <begin position="136"/>
        <end position="145"/>
    </location>
</feature>
<dbReference type="SUPFAM" id="SSF48425">
    <property type="entry name" value="Sec7 domain"/>
    <property type="match status" value="1"/>
</dbReference>
<feature type="compositionally biased region" description="Low complexity" evidence="1">
    <location>
        <begin position="349"/>
        <end position="359"/>
    </location>
</feature>
<feature type="domain" description="SEC7" evidence="3">
    <location>
        <begin position="366"/>
        <end position="558"/>
    </location>
</feature>
<dbReference type="InterPro" id="IPR011993">
    <property type="entry name" value="PH-like_dom_sf"/>
</dbReference>
<dbReference type="OrthoDB" id="430364at2759"/>
<dbReference type="GO" id="GO:0032012">
    <property type="term" value="P:regulation of ARF protein signal transduction"/>
    <property type="evidence" value="ECO:0007669"/>
    <property type="project" value="InterPro"/>
</dbReference>
<evidence type="ECO:0000259" key="3">
    <source>
        <dbReference type="PROSITE" id="PS50190"/>
    </source>
</evidence>
<feature type="compositionally biased region" description="Low complexity" evidence="1">
    <location>
        <begin position="328"/>
        <end position="338"/>
    </location>
</feature>
<dbReference type="GO" id="GO:0005085">
    <property type="term" value="F:guanyl-nucleotide exchange factor activity"/>
    <property type="evidence" value="ECO:0007669"/>
    <property type="project" value="InterPro"/>
</dbReference>
<dbReference type="InterPro" id="IPR035999">
    <property type="entry name" value="Sec7_dom_sf"/>
</dbReference>
<dbReference type="SMART" id="SM00222">
    <property type="entry name" value="Sec7"/>
    <property type="match status" value="1"/>
</dbReference>
<proteinExistence type="predicted"/>
<dbReference type="InterPro" id="IPR001849">
    <property type="entry name" value="PH_domain"/>
</dbReference>
<feature type="compositionally biased region" description="Low complexity" evidence="1">
    <location>
        <begin position="1196"/>
        <end position="1205"/>
    </location>
</feature>
<evidence type="ECO:0000313" key="5">
    <source>
        <dbReference type="Proteomes" id="UP001055219"/>
    </source>
</evidence>
<protein>
    <submittedName>
        <fullName evidence="4">Protein transport protein sec73</fullName>
    </submittedName>
</protein>
<feature type="compositionally biased region" description="Polar residues" evidence="1">
    <location>
        <begin position="1290"/>
        <end position="1306"/>
    </location>
</feature>
<feature type="region of interest" description="Disordered" evidence="1">
    <location>
        <begin position="1"/>
        <end position="361"/>
    </location>
</feature>
<dbReference type="InterPro" id="IPR023394">
    <property type="entry name" value="Sec7_C_sf"/>
</dbReference>
<accession>A0A9P9Y480</accession>
<evidence type="ECO:0000259" key="2">
    <source>
        <dbReference type="PROSITE" id="PS50003"/>
    </source>
</evidence>
<dbReference type="SUPFAM" id="SSF50729">
    <property type="entry name" value="PH domain-like"/>
    <property type="match status" value="1"/>
</dbReference>
<dbReference type="Gene3D" id="2.30.29.30">
    <property type="entry name" value="Pleckstrin-homology domain (PH domain)/Phosphotyrosine-binding domain (PTB)"/>
    <property type="match status" value="1"/>
</dbReference>
<dbReference type="FunFam" id="1.10.1000.11:FF:000002">
    <property type="entry name" value="Cytohesin 1"/>
    <property type="match status" value="1"/>
</dbReference>
<dbReference type="RefSeq" id="XP_051364048.1">
    <property type="nucleotide sequence ID" value="XM_051504542.1"/>
</dbReference>
<feature type="compositionally biased region" description="Polar residues" evidence="1">
    <location>
        <begin position="993"/>
        <end position="1007"/>
    </location>
</feature>
<organism evidence="4 5">
    <name type="scientific">Emericellopsis cladophorae</name>
    <dbReference type="NCBI Taxonomy" id="2686198"/>
    <lineage>
        <taxon>Eukaryota</taxon>
        <taxon>Fungi</taxon>
        <taxon>Dikarya</taxon>
        <taxon>Ascomycota</taxon>
        <taxon>Pezizomycotina</taxon>
        <taxon>Sordariomycetes</taxon>
        <taxon>Hypocreomycetidae</taxon>
        <taxon>Hypocreales</taxon>
        <taxon>Bionectriaceae</taxon>
        <taxon>Emericellopsis</taxon>
    </lineage>
</organism>
<sequence>MPLLRRRGNANVPNESSTRRPAADDAEPDAKLTPPVSYTGDDAGAPSELQSRASSATTRPGTPPIQEESNRHKRFSVLRFRNASDSQLSLRAKQQAEKPPPLPRPPEIITTAPTGDLGGVKKKTSRLSLAAARFRRSSDLPRDTNDATVARPSGAQRKSIADEKGRSSLAPLDEPGSPRTSSATPSFSGMAPPSQTNRQSESSRSDVSSNDRVSHTSPATTPKKSPSSNPFFRMRRSKKAPEPLFPLSHLPQKDKTPPAASSSASLNVASTPRPPSASGGIILRSNTDRLDGPASQRAGPAPATALFSQGADLRSGHSSPTRPNFLRGRSSTMSSMGRESTDDHLMPPTTRTSSSTGRKSFGDLLGLSRLRQNSELSRQGVITPATPGSAASKSNSLQLLREAVTLPERKDDESPAKYLARLEEILTRGVIAAIVSKNSDAFSLSVLRSFMRSFSFFGDPMDMALRKLLMEAELPKETQHIDRFLEAFANRYHECNPGIYATTEQAYFIAFSLLILHTDVFNKNNRYKMQKPDYLKNTRGEGIADEILGCFYDNITYTPFIHVEDELDRRSERGSRTKRKQLLGAPNDPAKRALKEPVDPYTLLIDGDLDALRPNLKDAMHLEEHYNYLGSSQSLNLKDLSKTFFRTGVLQIVSARSRPDAFMNDNTATNPNGAGPGIVDIKVTKVGLLWRKEAKKRKTRSPWQEWGAILTGAQLYFFRNISWIKSLMHQYESHIKAGNDDIPIIFKPPLEHFKPDGLMSTHGAVALHDSQYKKHKNAFVYVRSGGLDEVLLADNEAEMNDWLAKLNYAAAFSSSGVRMRGVVGGNYDGQGRRGLRRLDTTDPAQLIDTPTGQVSVVKSQIDHQMAEDIQTARRGFMKNKIEEGEEKVRVSQQELEGQLRNARHLQILAPIQPRTRDGMLAAAAQMSARLKWTRMEMWREKCHLDILRLDLEEDNPTPLSRATPLTSQPTGSGAPGDMSGTRHEGDCVDEDPNSSATAQLLEQTPQPRTAKARPLSSDSHDDHDVDVDAEERDLLKQAGLLEATSSKEASEKGTTSNVDDPGEQALALDRDRNDKNKIRRSLQRTLREGAGHLSHHRSRRGKDREPATGASDEPEPESMLARGTGSFVVHGKKASVINFGSELQNMSHEDKLRARKQSVVDVPMSPALSNGEDDDFYSAAGDLPESEGTPSRRESGASASTATARSFRELHRKFSSTHASRSVSNSRRLGVPSDGESEAAVSFSDGRRSPLPPIETAEGEDEEEDYIQGGHGGTVDRAAADGQREGDGSPTHSLQPSSRALPVASN</sequence>
<feature type="compositionally biased region" description="Low complexity" evidence="1">
    <location>
        <begin position="200"/>
        <end position="228"/>
    </location>
</feature>
<feature type="region of interest" description="Disordered" evidence="1">
    <location>
        <begin position="954"/>
        <end position="1024"/>
    </location>
</feature>
<feature type="region of interest" description="Disordered" evidence="1">
    <location>
        <begin position="569"/>
        <end position="591"/>
    </location>
</feature>
<feature type="compositionally biased region" description="Acidic residues" evidence="1">
    <location>
        <begin position="1257"/>
        <end position="1266"/>
    </location>
</feature>
<keyword evidence="5" id="KW-1185">Reference proteome</keyword>
<dbReference type="PANTHER" id="PTHR10663:SF405">
    <property type="entry name" value="ARF GUANINE NUCLEOTIDE EXCHANGE FACTOR SYT1"/>
    <property type="match status" value="1"/>
</dbReference>
<feature type="region of interest" description="Disordered" evidence="1">
    <location>
        <begin position="1148"/>
        <end position="1306"/>
    </location>
</feature>
<feature type="compositionally biased region" description="Basic and acidic residues" evidence="1">
    <location>
        <begin position="1278"/>
        <end position="1287"/>
    </location>
</feature>
<evidence type="ECO:0000313" key="4">
    <source>
        <dbReference type="EMBL" id="KAI6783192.1"/>
    </source>
</evidence>
<comment type="caution">
    <text evidence="4">The sequence shown here is derived from an EMBL/GenBank/DDBJ whole genome shotgun (WGS) entry which is preliminary data.</text>
</comment>
<reference evidence="4" key="2">
    <citation type="submission" date="2022-07" db="EMBL/GenBank/DDBJ databases">
        <authorList>
            <person name="Goncalves M.F.M."/>
            <person name="Hilario S."/>
            <person name="Van De Peer Y."/>
            <person name="Esteves A.C."/>
            <person name="Alves A."/>
        </authorList>
    </citation>
    <scope>NUCLEOTIDE SEQUENCE</scope>
    <source>
        <strain evidence="4">MUM 19.33</strain>
    </source>
</reference>
<feature type="compositionally biased region" description="Polar residues" evidence="1">
    <location>
        <begin position="48"/>
        <end position="60"/>
    </location>
</feature>
<gene>
    <name evidence="4" type="ORF">J7T54_000694</name>
</gene>
<dbReference type="Pfam" id="PF01369">
    <property type="entry name" value="Sec7"/>
    <property type="match status" value="1"/>
</dbReference>
<feature type="region of interest" description="Disordered" evidence="1">
    <location>
        <begin position="375"/>
        <end position="396"/>
    </location>
</feature>
<dbReference type="PROSITE" id="PS50003">
    <property type="entry name" value="PH_DOMAIN"/>
    <property type="match status" value="1"/>
</dbReference>
<feature type="domain" description="PH" evidence="2">
    <location>
        <begin position="682"/>
        <end position="811"/>
    </location>
</feature>
<evidence type="ECO:0000256" key="1">
    <source>
        <dbReference type="SAM" id="MobiDB-lite"/>
    </source>
</evidence>
<dbReference type="Proteomes" id="UP001055219">
    <property type="component" value="Unassembled WGS sequence"/>
</dbReference>
<feature type="compositionally biased region" description="Polar residues" evidence="1">
    <location>
        <begin position="957"/>
        <end position="971"/>
    </location>
</feature>
<feature type="compositionally biased region" description="Polar residues" evidence="1">
    <location>
        <begin position="178"/>
        <end position="199"/>
    </location>
</feature>
<dbReference type="SMART" id="SM00233">
    <property type="entry name" value="PH"/>
    <property type="match status" value="1"/>
</dbReference>
<name>A0A9P9Y480_9HYPO</name>
<dbReference type="InterPro" id="IPR000904">
    <property type="entry name" value="Sec7_dom"/>
</dbReference>
<dbReference type="PROSITE" id="PS50190">
    <property type="entry name" value="SEC7"/>
    <property type="match status" value="1"/>
</dbReference>
<feature type="region of interest" description="Disordered" evidence="1">
    <location>
        <begin position="1040"/>
        <end position="1126"/>
    </location>
</feature>
<dbReference type="PANTHER" id="PTHR10663">
    <property type="entry name" value="GUANYL-NUCLEOTIDE EXCHANGE FACTOR"/>
    <property type="match status" value="1"/>
</dbReference>
<feature type="compositionally biased region" description="Polar residues" evidence="1">
    <location>
        <begin position="1043"/>
        <end position="1058"/>
    </location>
</feature>
<dbReference type="CDD" id="cd00171">
    <property type="entry name" value="Sec7"/>
    <property type="match status" value="1"/>
</dbReference>
<dbReference type="Gene3D" id="1.10.1000.11">
    <property type="entry name" value="Arf Nucleotide-binding Site Opener,domain 2"/>
    <property type="match status" value="1"/>
</dbReference>